<dbReference type="PANTHER" id="PTHR31637">
    <property type="entry name" value="2,3-BISPHOSPHOGLYCERATE-INDEPENDENT PHOSPHOGLYCERATE MUTASE"/>
    <property type="match status" value="1"/>
</dbReference>
<evidence type="ECO:0000256" key="13">
    <source>
        <dbReference type="PIRSR" id="PIRSR001492-3"/>
    </source>
</evidence>
<dbReference type="SUPFAM" id="SSF53649">
    <property type="entry name" value="Alkaline phosphatase-like"/>
    <property type="match status" value="1"/>
</dbReference>
<evidence type="ECO:0000256" key="1">
    <source>
        <dbReference type="ARBA" id="ARBA00000370"/>
    </source>
</evidence>
<accession>A0A9D0ZSM8</accession>
<dbReference type="Gene3D" id="3.40.1450.10">
    <property type="entry name" value="BPG-independent phosphoglycerate mutase, domain B"/>
    <property type="match status" value="1"/>
</dbReference>
<feature type="binding site" evidence="10 12">
    <location>
        <begin position="153"/>
        <end position="154"/>
    </location>
    <ligand>
        <name>substrate</name>
    </ligand>
</feature>
<organism evidence="16 17">
    <name type="scientific">Candidatus Limivivens merdigallinarum</name>
    <dbReference type="NCBI Taxonomy" id="2840859"/>
    <lineage>
        <taxon>Bacteria</taxon>
        <taxon>Bacillati</taxon>
        <taxon>Bacillota</taxon>
        <taxon>Clostridia</taxon>
        <taxon>Lachnospirales</taxon>
        <taxon>Lachnospiraceae</taxon>
        <taxon>Lachnospiraceae incertae sedis</taxon>
        <taxon>Candidatus Limivivens</taxon>
    </lineage>
</organism>
<dbReference type="PIRSF" id="PIRSF001492">
    <property type="entry name" value="IPGAM"/>
    <property type="match status" value="1"/>
</dbReference>
<feature type="binding site" evidence="10 13">
    <location>
        <position position="401"/>
    </location>
    <ligand>
        <name>Mn(2+)</name>
        <dbReference type="ChEBI" id="CHEBI:29035"/>
        <label>1</label>
    </ligand>
</feature>
<keyword evidence="5 10" id="KW-0479">Metal-binding</keyword>
<evidence type="ECO:0000256" key="4">
    <source>
        <dbReference type="ARBA" id="ARBA00012026"/>
    </source>
</evidence>
<dbReference type="GO" id="GO:0004619">
    <property type="term" value="F:phosphoglycerate mutase activity"/>
    <property type="evidence" value="ECO:0007669"/>
    <property type="project" value="UniProtKB-UniRule"/>
</dbReference>
<dbReference type="GO" id="GO:0043937">
    <property type="term" value="P:regulation of sporulation"/>
    <property type="evidence" value="ECO:0007669"/>
    <property type="project" value="UniProtKB-ARBA"/>
</dbReference>
<protein>
    <recommendedName>
        <fullName evidence="9 10">2,3-bisphosphoglycerate-independent phosphoglycerate mutase</fullName>
        <shortName evidence="10">BPG-independent PGAM</shortName>
        <shortName evidence="10">Phosphoglyceromutase</shortName>
        <shortName evidence="10">iPGM</shortName>
        <ecNumber evidence="4 10">5.4.2.12</ecNumber>
    </recommendedName>
</protein>
<feature type="active site" description="Phosphoserine intermediate" evidence="10 11">
    <location>
        <position position="62"/>
    </location>
</feature>
<evidence type="ECO:0000256" key="5">
    <source>
        <dbReference type="ARBA" id="ARBA00022723"/>
    </source>
</evidence>
<feature type="binding site" evidence="10 13">
    <location>
        <position position="442"/>
    </location>
    <ligand>
        <name>Mn(2+)</name>
        <dbReference type="ChEBI" id="CHEBI:29035"/>
        <label>2</label>
    </ligand>
</feature>
<evidence type="ECO:0000256" key="2">
    <source>
        <dbReference type="ARBA" id="ARBA00004798"/>
    </source>
</evidence>
<feature type="binding site" evidence="10 12">
    <location>
        <position position="185"/>
    </location>
    <ligand>
        <name>substrate</name>
    </ligand>
</feature>
<dbReference type="FunFam" id="3.40.1450.10:FF:000001">
    <property type="entry name" value="2,3-bisphosphoglycerate-independent phosphoglycerate mutase"/>
    <property type="match status" value="1"/>
</dbReference>
<comment type="pathway">
    <text evidence="2 10">Carbohydrate degradation; glycolysis; pyruvate from D-glyceraldehyde 3-phosphate: step 3/5.</text>
</comment>
<dbReference type="CDD" id="cd16010">
    <property type="entry name" value="iPGM"/>
    <property type="match status" value="1"/>
</dbReference>
<evidence type="ECO:0000259" key="15">
    <source>
        <dbReference type="Pfam" id="PF06415"/>
    </source>
</evidence>
<dbReference type="InterPro" id="IPR011258">
    <property type="entry name" value="BPG-indep_PGM_N"/>
</dbReference>
<feature type="binding site" evidence="10 12">
    <location>
        <position position="334"/>
    </location>
    <ligand>
        <name>substrate</name>
    </ligand>
</feature>
<evidence type="ECO:0000256" key="9">
    <source>
        <dbReference type="ARBA" id="ARBA00071648"/>
    </source>
</evidence>
<evidence type="ECO:0000313" key="17">
    <source>
        <dbReference type="Proteomes" id="UP000886886"/>
    </source>
</evidence>
<dbReference type="PANTHER" id="PTHR31637:SF0">
    <property type="entry name" value="2,3-BISPHOSPHOGLYCERATE-INDEPENDENT PHOSPHOGLYCERATE MUTASE"/>
    <property type="match status" value="1"/>
</dbReference>
<feature type="binding site" evidence="10 13">
    <location>
        <position position="12"/>
    </location>
    <ligand>
        <name>Mn(2+)</name>
        <dbReference type="ChEBI" id="CHEBI:29035"/>
        <label>2</label>
    </ligand>
</feature>
<dbReference type="FunFam" id="3.40.720.10:FF:000001">
    <property type="entry name" value="2,3-bisphosphoglycerate-independent phosphoglycerate mutase"/>
    <property type="match status" value="1"/>
</dbReference>
<dbReference type="InterPro" id="IPR005995">
    <property type="entry name" value="Pgm_bpd_ind"/>
</dbReference>
<evidence type="ECO:0000256" key="8">
    <source>
        <dbReference type="ARBA" id="ARBA00023235"/>
    </source>
</evidence>
<evidence type="ECO:0000256" key="11">
    <source>
        <dbReference type="PIRSR" id="PIRSR001492-1"/>
    </source>
</evidence>
<dbReference type="Proteomes" id="UP000886886">
    <property type="component" value="Unassembled WGS sequence"/>
</dbReference>
<dbReference type="HAMAP" id="MF_01038">
    <property type="entry name" value="GpmI"/>
    <property type="match status" value="1"/>
</dbReference>
<proteinExistence type="inferred from homology"/>
<sequence length="514" mass="56680">MSKKPTVLMILDGYGLNDKTEGNAVKEAKTPVMDALMAEYPFVKGYASGMAVGLPDGQMGNSEVGHLNMGAGRIVYQELTRITKEIQDGDFFKNEALLHAVKNAKEKGSALHLFGLLSDGGVHSHNTHLYGLLELAKREGLEKVYVHCFLDGRDTPPASGKGYVEELYDKMKEIGVGDVATVMGRYYAMDRDNRWDRVERAYNAMVKGEGLEAACGICAVQNSYDHDKTDEFVEPTVVKKDGKPVAVIQDGDSVIFFNFRPDRAREITRAFCSDDFSGFAREKKLDLVYVCFTEYDETIPNKEVAFHKVSIHNTFGEFLAANHLKQARIAETEKYAHVTFFFNGGVEEPNEGEDRILVKSPKVPTYDMQPEMSAPEVCEKLVEAIKSQNYDVIIINFANPDMVGHTGVESAAIKAIEAVDECVGKAVAAIKEVDGQMFICADHGNAEQLIDYQSGEPFTAHTTNPVPFILVNADPSYTLREGGCLADIAPTLIELMGLKQPSEMTGKSLLLKKE</sequence>
<evidence type="ECO:0000256" key="3">
    <source>
        <dbReference type="ARBA" id="ARBA00008819"/>
    </source>
</evidence>
<evidence type="ECO:0000256" key="7">
    <source>
        <dbReference type="ARBA" id="ARBA00023211"/>
    </source>
</evidence>
<reference evidence="16" key="1">
    <citation type="submission" date="2020-10" db="EMBL/GenBank/DDBJ databases">
        <authorList>
            <person name="Gilroy R."/>
        </authorList>
    </citation>
    <scope>NUCLEOTIDE SEQUENCE</scope>
    <source>
        <strain evidence="16">ChiSjej3B21-11622</strain>
    </source>
</reference>
<feature type="domain" description="Metalloenzyme" evidence="14">
    <location>
        <begin position="4"/>
        <end position="499"/>
    </location>
</feature>
<dbReference type="EMBL" id="DVFT01000005">
    <property type="protein sequence ID" value="HIQ95004.1"/>
    <property type="molecule type" value="Genomic_DNA"/>
</dbReference>
<feature type="binding site" evidence="10 12">
    <location>
        <begin position="260"/>
        <end position="263"/>
    </location>
    <ligand>
        <name>substrate</name>
    </ligand>
</feature>
<evidence type="ECO:0000256" key="6">
    <source>
        <dbReference type="ARBA" id="ARBA00023152"/>
    </source>
</evidence>
<dbReference type="Pfam" id="PF06415">
    <property type="entry name" value="iPGM_N"/>
    <property type="match status" value="1"/>
</dbReference>
<dbReference type="GO" id="GO:0006096">
    <property type="term" value="P:glycolytic process"/>
    <property type="evidence" value="ECO:0007669"/>
    <property type="project" value="UniProtKB-UniRule"/>
</dbReference>
<dbReference type="SUPFAM" id="SSF64158">
    <property type="entry name" value="2,3-Bisphosphoglycerate-independent phosphoglycerate mutase, substrate-binding domain"/>
    <property type="match status" value="1"/>
</dbReference>
<feature type="binding site" evidence="10 12">
    <location>
        <position position="123"/>
    </location>
    <ligand>
        <name>substrate</name>
    </ligand>
</feature>
<feature type="binding site" evidence="10 13">
    <location>
        <position position="461"/>
    </location>
    <ligand>
        <name>Mn(2+)</name>
        <dbReference type="ChEBI" id="CHEBI:29035"/>
        <label>1</label>
    </ligand>
</feature>
<gene>
    <name evidence="10" type="primary">gpmI</name>
    <name evidence="16" type="ORF">IAB26_00390</name>
</gene>
<reference evidence="16" key="2">
    <citation type="journal article" date="2021" name="PeerJ">
        <title>Extensive microbial diversity within the chicken gut microbiome revealed by metagenomics and culture.</title>
        <authorList>
            <person name="Gilroy R."/>
            <person name="Ravi A."/>
            <person name="Getino M."/>
            <person name="Pursley I."/>
            <person name="Horton D.L."/>
            <person name="Alikhan N.F."/>
            <person name="Baker D."/>
            <person name="Gharbi K."/>
            <person name="Hall N."/>
            <person name="Watson M."/>
            <person name="Adriaenssens E.M."/>
            <person name="Foster-Nyarko E."/>
            <person name="Jarju S."/>
            <person name="Secka A."/>
            <person name="Antonio M."/>
            <person name="Oren A."/>
            <person name="Chaudhuri R.R."/>
            <person name="La Ragione R."/>
            <person name="Hildebrand F."/>
            <person name="Pallen M.J."/>
        </authorList>
    </citation>
    <scope>NUCLEOTIDE SEQUENCE</scope>
    <source>
        <strain evidence="16">ChiSjej3B21-11622</strain>
    </source>
</reference>
<keyword evidence="6 10" id="KW-0324">Glycolysis</keyword>
<comment type="caution">
    <text evidence="16">The sequence shown here is derived from an EMBL/GenBank/DDBJ whole genome shotgun (WGS) entry which is preliminary data.</text>
</comment>
<dbReference type="InterPro" id="IPR036646">
    <property type="entry name" value="PGAM_B_sf"/>
</dbReference>
<evidence type="ECO:0000259" key="14">
    <source>
        <dbReference type="Pfam" id="PF01676"/>
    </source>
</evidence>
<dbReference type="EC" id="5.4.2.12" evidence="4 10"/>
<evidence type="ECO:0000256" key="12">
    <source>
        <dbReference type="PIRSR" id="PIRSR001492-2"/>
    </source>
</evidence>
<dbReference type="InterPro" id="IPR006124">
    <property type="entry name" value="Metalloenzyme"/>
</dbReference>
<dbReference type="Gene3D" id="3.40.720.10">
    <property type="entry name" value="Alkaline Phosphatase, subunit A"/>
    <property type="match status" value="1"/>
</dbReference>
<comment type="cofactor">
    <cofactor evidence="10">
        <name>Mn(2+)</name>
        <dbReference type="ChEBI" id="CHEBI:29035"/>
    </cofactor>
    <text evidence="10">Binds 2 manganese ions per subunit.</text>
</comment>
<dbReference type="GO" id="GO:0006007">
    <property type="term" value="P:glucose catabolic process"/>
    <property type="evidence" value="ECO:0007669"/>
    <property type="project" value="InterPro"/>
</dbReference>
<comment type="catalytic activity">
    <reaction evidence="1 10">
        <text>(2R)-2-phosphoglycerate = (2R)-3-phosphoglycerate</text>
        <dbReference type="Rhea" id="RHEA:15901"/>
        <dbReference type="ChEBI" id="CHEBI:58272"/>
        <dbReference type="ChEBI" id="CHEBI:58289"/>
        <dbReference type="EC" id="5.4.2.12"/>
    </reaction>
</comment>
<evidence type="ECO:0000313" key="16">
    <source>
        <dbReference type="EMBL" id="HIQ95004.1"/>
    </source>
</evidence>
<name>A0A9D0ZSM8_9FIRM</name>
<dbReference type="InterPro" id="IPR017850">
    <property type="entry name" value="Alkaline_phosphatase_core_sf"/>
</dbReference>
<dbReference type="GO" id="GO:0005829">
    <property type="term" value="C:cytosol"/>
    <property type="evidence" value="ECO:0007669"/>
    <property type="project" value="TreeGrafter"/>
</dbReference>
<feature type="binding site" evidence="10 13">
    <location>
        <position position="443"/>
    </location>
    <ligand>
        <name>Mn(2+)</name>
        <dbReference type="ChEBI" id="CHEBI:29035"/>
        <label>2</label>
    </ligand>
</feature>
<dbReference type="NCBIfam" id="TIGR01307">
    <property type="entry name" value="pgm_bpd_ind"/>
    <property type="match status" value="1"/>
</dbReference>
<feature type="binding site" evidence="10 13">
    <location>
        <position position="62"/>
    </location>
    <ligand>
        <name>Mn(2+)</name>
        <dbReference type="ChEBI" id="CHEBI:29035"/>
        <label>2</label>
    </ligand>
</feature>
<dbReference type="GO" id="GO:0030145">
    <property type="term" value="F:manganese ion binding"/>
    <property type="evidence" value="ECO:0007669"/>
    <property type="project" value="UniProtKB-UniRule"/>
</dbReference>
<keyword evidence="7 10" id="KW-0464">Manganese</keyword>
<evidence type="ECO:0000256" key="10">
    <source>
        <dbReference type="HAMAP-Rule" id="MF_01038"/>
    </source>
</evidence>
<dbReference type="AlphaFoldDB" id="A0A9D0ZSM8"/>
<comment type="subunit">
    <text evidence="10">Monomer.</text>
</comment>
<dbReference type="Pfam" id="PF01676">
    <property type="entry name" value="Metalloenzyme"/>
    <property type="match status" value="1"/>
</dbReference>
<comment type="function">
    <text evidence="10">Catalyzes the interconversion of 2-phosphoglycerate and 3-phosphoglycerate.</text>
</comment>
<feature type="domain" description="BPG-independent PGAM N-terminal" evidence="15">
    <location>
        <begin position="82"/>
        <end position="297"/>
    </location>
</feature>
<feature type="binding site" evidence="10 12">
    <location>
        <position position="191"/>
    </location>
    <ligand>
        <name>substrate</name>
    </ligand>
</feature>
<keyword evidence="8 10" id="KW-0413">Isomerase</keyword>
<comment type="similarity">
    <text evidence="3 10">Belongs to the BPG-independent phosphoglycerate mutase family.</text>
</comment>
<feature type="binding site" evidence="10 13">
    <location>
        <position position="405"/>
    </location>
    <ligand>
        <name>Mn(2+)</name>
        <dbReference type="ChEBI" id="CHEBI:29035"/>
        <label>1</label>
    </ligand>
</feature>